<evidence type="ECO:0000313" key="3">
    <source>
        <dbReference type="Proteomes" id="UP000054908"/>
    </source>
</evidence>
<keyword evidence="3" id="KW-1185">Reference proteome</keyword>
<dbReference type="AlphaFoldDB" id="A0A0W0VTK9"/>
<evidence type="ECO:0000256" key="1">
    <source>
        <dbReference type="SAM" id="MobiDB-lite"/>
    </source>
</evidence>
<name>A0A0W0VTK9_9GAMM</name>
<feature type="region of interest" description="Disordered" evidence="1">
    <location>
        <begin position="110"/>
        <end position="147"/>
    </location>
</feature>
<sequence>MRIFISTLAYHGAPLLWEYDETQDKATCLFEVMPNSAGSSSASAGQSLRKFLVIDHLQKRKIAGVEINSEKASITISHVKSYFGKEIQFIDAPSPISPLDIKSIAPAPSPRSIPFPRRLTGASAHAGSHITPSASHDASRVKTPRSRTNSKAFFEISTINTSPVPTKRAQDAATPSTQTTKTSSGEVMGLQLEAILPESIDSNLRGDTLRYLPDGETDHCYFLKKFISDLETRRTVFDSPSTFTRKMSYLEVGELIPVKELQMILIKELFNKILAPLYKKQPVDSSLVDFFQKAIKEVMRNEPEFYAGFKSHNLGPTFYEERSRKELEEEFGQDPHRMNDAIHQVLFARARGLIRNFRFFITSDIKSYQLTPDTSVQAELDSLKTALQGNRALLAEACLLLEQLTELTAKSGRIATKHLFIDQTIKEQIKAKTDLSLSALMLQYAHFDTIEVGLLEQAKASPELQKLSENLEHLKIDGKSCFSFLLNFLQLKYPHGKDENLQKLTGEVIEETAKLLREVFLMDIQAPPIRYPDEADFYLPQEMIEQLKTNPPNLEKHHDRKKHREELVTLCSQWIYTAIASKLLKSSQATPEESAPPLLRRRSNTDSSSKIKFKENGDSGLSSDEKPLTSPRKAGLFSITKSKSLRDVSSDKITRTPTIEQPSTDAPASSQFS</sequence>
<reference evidence="2 3" key="1">
    <citation type="submission" date="2015-11" db="EMBL/GenBank/DDBJ databases">
        <title>Genomic analysis of 38 Legionella species identifies large and diverse effector repertoires.</title>
        <authorList>
            <person name="Burstein D."/>
            <person name="Amaro F."/>
            <person name="Zusman T."/>
            <person name="Lifshitz Z."/>
            <person name="Cohen O."/>
            <person name="Gilbert J.A."/>
            <person name="Pupko T."/>
            <person name="Shuman H.A."/>
            <person name="Segal G."/>
        </authorList>
    </citation>
    <scope>NUCLEOTIDE SEQUENCE [LARGE SCALE GENOMIC DNA]</scope>
    <source>
        <strain evidence="2 3">PX-1-G2-E2</strain>
    </source>
</reference>
<protein>
    <submittedName>
        <fullName evidence="2">Uncharacterized protein</fullName>
    </submittedName>
</protein>
<dbReference type="RefSeq" id="WP_058453842.1">
    <property type="nucleotide sequence ID" value="NZ_CAAAIB010000011.1"/>
</dbReference>
<comment type="caution">
    <text evidence="2">The sequence shown here is derived from an EMBL/GenBank/DDBJ whole genome shotgun (WGS) entry which is preliminary data.</text>
</comment>
<feature type="region of interest" description="Disordered" evidence="1">
    <location>
        <begin position="586"/>
        <end position="673"/>
    </location>
</feature>
<organism evidence="2 3">
    <name type="scientific">Legionella maceachernii</name>
    <dbReference type="NCBI Taxonomy" id="466"/>
    <lineage>
        <taxon>Bacteria</taxon>
        <taxon>Pseudomonadati</taxon>
        <taxon>Pseudomonadota</taxon>
        <taxon>Gammaproteobacteria</taxon>
        <taxon>Legionellales</taxon>
        <taxon>Legionellaceae</taxon>
        <taxon>Legionella</taxon>
    </lineage>
</organism>
<feature type="compositionally biased region" description="Polar residues" evidence="1">
    <location>
        <begin position="655"/>
        <end position="673"/>
    </location>
</feature>
<feature type="compositionally biased region" description="Polar residues" evidence="1">
    <location>
        <begin position="173"/>
        <end position="185"/>
    </location>
</feature>
<dbReference type="STRING" id="466.Lmac_3175"/>
<dbReference type="OrthoDB" id="5653929at2"/>
<accession>A0A0W0VTK9</accession>
<proteinExistence type="predicted"/>
<feature type="compositionally biased region" description="Basic and acidic residues" evidence="1">
    <location>
        <begin position="612"/>
        <end position="627"/>
    </location>
</feature>
<gene>
    <name evidence="2" type="ORF">Lmac_3175</name>
</gene>
<dbReference type="PATRIC" id="fig|466.6.peg.3398"/>
<evidence type="ECO:0000313" key="2">
    <source>
        <dbReference type="EMBL" id="KTD23499.1"/>
    </source>
</evidence>
<dbReference type="EMBL" id="LNYL01000054">
    <property type="protein sequence ID" value="KTD23499.1"/>
    <property type="molecule type" value="Genomic_DNA"/>
</dbReference>
<dbReference type="Proteomes" id="UP000054908">
    <property type="component" value="Unassembled WGS sequence"/>
</dbReference>
<feature type="compositionally biased region" description="Basic and acidic residues" evidence="1">
    <location>
        <begin position="644"/>
        <end position="654"/>
    </location>
</feature>
<feature type="region of interest" description="Disordered" evidence="1">
    <location>
        <begin position="163"/>
        <end position="186"/>
    </location>
</feature>